<proteinExistence type="predicted"/>
<evidence type="ECO:0000313" key="2">
    <source>
        <dbReference type="Proteomes" id="UP000299102"/>
    </source>
</evidence>
<gene>
    <name evidence="1" type="ORF">EVAR_2642_1</name>
</gene>
<reference evidence="1 2" key="1">
    <citation type="journal article" date="2019" name="Commun. Biol.">
        <title>The bagworm genome reveals a unique fibroin gene that provides high tensile strength.</title>
        <authorList>
            <person name="Kono N."/>
            <person name="Nakamura H."/>
            <person name="Ohtoshi R."/>
            <person name="Tomita M."/>
            <person name="Numata K."/>
            <person name="Arakawa K."/>
        </authorList>
    </citation>
    <scope>NUCLEOTIDE SEQUENCE [LARGE SCALE GENOMIC DNA]</scope>
</reference>
<name>A0A4C1SPF2_EUMVA</name>
<accession>A0A4C1SPF2</accession>
<dbReference type="AlphaFoldDB" id="A0A4C1SPF2"/>
<protein>
    <submittedName>
        <fullName evidence="1">Uncharacterized protein</fullName>
    </submittedName>
</protein>
<dbReference type="EMBL" id="BGZK01000009">
    <property type="protein sequence ID" value="GBP03207.1"/>
    <property type="molecule type" value="Genomic_DNA"/>
</dbReference>
<evidence type="ECO:0000313" key="1">
    <source>
        <dbReference type="EMBL" id="GBP03207.1"/>
    </source>
</evidence>
<dbReference type="Proteomes" id="UP000299102">
    <property type="component" value="Unassembled WGS sequence"/>
</dbReference>
<comment type="caution">
    <text evidence="1">The sequence shown here is derived from an EMBL/GenBank/DDBJ whole genome shotgun (WGS) entry which is preliminary data.</text>
</comment>
<keyword evidence="2" id="KW-1185">Reference proteome</keyword>
<organism evidence="1 2">
    <name type="scientific">Eumeta variegata</name>
    <name type="common">Bagworm moth</name>
    <name type="synonym">Eumeta japonica</name>
    <dbReference type="NCBI Taxonomy" id="151549"/>
    <lineage>
        <taxon>Eukaryota</taxon>
        <taxon>Metazoa</taxon>
        <taxon>Ecdysozoa</taxon>
        <taxon>Arthropoda</taxon>
        <taxon>Hexapoda</taxon>
        <taxon>Insecta</taxon>
        <taxon>Pterygota</taxon>
        <taxon>Neoptera</taxon>
        <taxon>Endopterygota</taxon>
        <taxon>Lepidoptera</taxon>
        <taxon>Glossata</taxon>
        <taxon>Ditrysia</taxon>
        <taxon>Tineoidea</taxon>
        <taxon>Psychidae</taxon>
        <taxon>Oiketicinae</taxon>
        <taxon>Eumeta</taxon>
    </lineage>
</organism>
<sequence length="106" mass="12491">MKRMTHVPDVKQSRAINQPSIFFNRQRKPYTVRHNCTASIVLRNEQTDGEVCRPVMTFYRQVADRRPSKFNALYISSMSELQNYFSVRFYAKQLSVEPLRSLEAQS</sequence>